<dbReference type="EMBL" id="MU004329">
    <property type="protein sequence ID" value="KAF2657087.1"/>
    <property type="molecule type" value="Genomic_DNA"/>
</dbReference>
<gene>
    <name evidence="2" type="ORF">K491DRAFT_691455</name>
</gene>
<evidence type="ECO:0000313" key="3">
    <source>
        <dbReference type="Proteomes" id="UP000799324"/>
    </source>
</evidence>
<organism evidence="2 3">
    <name type="scientific">Lophiostoma macrostomum CBS 122681</name>
    <dbReference type="NCBI Taxonomy" id="1314788"/>
    <lineage>
        <taxon>Eukaryota</taxon>
        <taxon>Fungi</taxon>
        <taxon>Dikarya</taxon>
        <taxon>Ascomycota</taxon>
        <taxon>Pezizomycotina</taxon>
        <taxon>Dothideomycetes</taxon>
        <taxon>Pleosporomycetidae</taxon>
        <taxon>Pleosporales</taxon>
        <taxon>Lophiostomataceae</taxon>
        <taxon>Lophiostoma</taxon>
    </lineage>
</organism>
<dbReference type="Proteomes" id="UP000799324">
    <property type="component" value="Unassembled WGS sequence"/>
</dbReference>
<evidence type="ECO:0000313" key="2">
    <source>
        <dbReference type="EMBL" id="KAF2657087.1"/>
    </source>
</evidence>
<reference evidence="2" key="1">
    <citation type="journal article" date="2020" name="Stud. Mycol.">
        <title>101 Dothideomycetes genomes: a test case for predicting lifestyles and emergence of pathogens.</title>
        <authorList>
            <person name="Haridas S."/>
            <person name="Albert R."/>
            <person name="Binder M."/>
            <person name="Bloem J."/>
            <person name="Labutti K."/>
            <person name="Salamov A."/>
            <person name="Andreopoulos B."/>
            <person name="Baker S."/>
            <person name="Barry K."/>
            <person name="Bills G."/>
            <person name="Bluhm B."/>
            <person name="Cannon C."/>
            <person name="Castanera R."/>
            <person name="Culley D."/>
            <person name="Daum C."/>
            <person name="Ezra D."/>
            <person name="Gonzalez J."/>
            <person name="Henrissat B."/>
            <person name="Kuo A."/>
            <person name="Liang C."/>
            <person name="Lipzen A."/>
            <person name="Lutzoni F."/>
            <person name="Magnuson J."/>
            <person name="Mondo S."/>
            <person name="Nolan M."/>
            <person name="Ohm R."/>
            <person name="Pangilinan J."/>
            <person name="Park H.-J."/>
            <person name="Ramirez L."/>
            <person name="Alfaro M."/>
            <person name="Sun H."/>
            <person name="Tritt A."/>
            <person name="Yoshinaga Y."/>
            <person name="Zwiers L.-H."/>
            <person name="Turgeon B."/>
            <person name="Goodwin S."/>
            <person name="Spatafora J."/>
            <person name="Crous P."/>
            <person name="Grigoriev I."/>
        </authorList>
    </citation>
    <scope>NUCLEOTIDE SEQUENCE</scope>
    <source>
        <strain evidence="2">CBS 122681</strain>
    </source>
</reference>
<name>A0A6A6TCM8_9PLEO</name>
<protein>
    <submittedName>
        <fullName evidence="2">Uncharacterized protein</fullName>
    </submittedName>
</protein>
<accession>A0A6A6TCM8</accession>
<dbReference type="AlphaFoldDB" id="A0A6A6TCM8"/>
<proteinExistence type="predicted"/>
<feature type="region of interest" description="Disordered" evidence="1">
    <location>
        <begin position="1"/>
        <end position="26"/>
    </location>
</feature>
<sequence>MTREERVRISPSRSAPASGALQWPQPSSQLSALANRLSNLDDRRRAAGLTNTGHVCLRVHLAQCKLSIDTLASAPSTDLTSRETS</sequence>
<keyword evidence="3" id="KW-1185">Reference proteome</keyword>
<evidence type="ECO:0000256" key="1">
    <source>
        <dbReference type="SAM" id="MobiDB-lite"/>
    </source>
</evidence>